<proteinExistence type="predicted"/>
<comment type="caution">
    <text evidence="1">The sequence shown here is derived from an EMBL/GenBank/DDBJ whole genome shotgun (WGS) entry which is preliminary data.</text>
</comment>
<name>A0A0F9NEL7_9ZZZZ</name>
<reference evidence="1" key="1">
    <citation type="journal article" date="2015" name="Nature">
        <title>Complex archaea that bridge the gap between prokaryotes and eukaryotes.</title>
        <authorList>
            <person name="Spang A."/>
            <person name="Saw J.H."/>
            <person name="Jorgensen S.L."/>
            <person name="Zaremba-Niedzwiedzka K."/>
            <person name="Martijn J."/>
            <person name="Lind A.E."/>
            <person name="van Eijk R."/>
            <person name="Schleper C."/>
            <person name="Guy L."/>
            <person name="Ettema T.J."/>
        </authorList>
    </citation>
    <scope>NUCLEOTIDE SEQUENCE</scope>
</reference>
<dbReference type="EMBL" id="LAZR01007138">
    <property type="protein sequence ID" value="KKM87195.1"/>
    <property type="molecule type" value="Genomic_DNA"/>
</dbReference>
<evidence type="ECO:0000313" key="1">
    <source>
        <dbReference type="EMBL" id="KKM87195.1"/>
    </source>
</evidence>
<gene>
    <name evidence="1" type="ORF">LCGC14_1271370</name>
</gene>
<accession>A0A0F9NEL7</accession>
<organism evidence="1">
    <name type="scientific">marine sediment metagenome</name>
    <dbReference type="NCBI Taxonomy" id="412755"/>
    <lineage>
        <taxon>unclassified sequences</taxon>
        <taxon>metagenomes</taxon>
        <taxon>ecological metagenomes</taxon>
    </lineage>
</organism>
<protein>
    <submittedName>
        <fullName evidence="1">Uncharacterized protein</fullName>
    </submittedName>
</protein>
<dbReference type="AlphaFoldDB" id="A0A0F9NEL7"/>
<sequence>MRITTVLLIFLIFICLSCEKDKFELGDCRGDDCIGASGYVYDRLTNEPLNSATILISYKENCGWCGTGCLFRDFEIGTVITDITGNFHTDFSSKEFEGITGSYVFEVAYDDFMEEKVWIANDNQKDLFIESSLNPPAYLNLSISLMETENIEYFGLDISPDSLSARSIGGYNSNRLGLFIDTTLIFKVPAERKVYFGYLIKTDIDKKYSNDSVIINRFETLGYEINE</sequence>